<evidence type="ECO:0000313" key="6">
    <source>
        <dbReference type="Proteomes" id="UP001497457"/>
    </source>
</evidence>
<dbReference type="InterPro" id="IPR035595">
    <property type="entry name" value="UDP_glycos_trans_CS"/>
</dbReference>
<dbReference type="Pfam" id="PF00201">
    <property type="entry name" value="UDPGT"/>
    <property type="match status" value="1"/>
</dbReference>
<sequence>MDTAGSSPTPPLHIVLCPWLAFGHMLPYLELAERLASRGHRVSYVSTPHNLARLPPLRRHAVGGGAIDLVPLTVPRVEGLPDGAESTNDVPGESLWEAFDALAAPFAEFLTAACAGGGEGTSRPDWVLADTFHHWAPLVAGEHGVPCAMLQPTAAMIATFGSEARDRAELAAASVPAGGGEPPAGLPRYEWDGTAPLFAGDASGSMSVARRTALTLERCAIGAIQSCPEWELDAFPLAAKLLGKPLVPLGLLPPSPDGARAADARSREDDAAVRWLDAQPPGSVVYVALGSEVPLRVELVHELAHGLELAGTRFLWALRKPGGVSDADVLPAGFLERTHGHGLVTMGWVPQISLLAHGAVGAFLTHCGRNSLIEGLLYGHPLIMLPIFADQGPNSRLMAQRKVGLMVARNEDDGSFDRHGIASAVRGVMVEEDTRKIFVENAKKMQEIVADKELQERYVDEFVHYLRSYVTDHGNSSNVVVPPPPAET</sequence>
<dbReference type="Gene3D" id="3.40.50.2000">
    <property type="entry name" value="Glycogen Phosphorylase B"/>
    <property type="match status" value="2"/>
</dbReference>
<dbReference type="Proteomes" id="UP001497457">
    <property type="component" value="Chromosome 24b"/>
</dbReference>
<reference evidence="5" key="1">
    <citation type="submission" date="2024-10" db="EMBL/GenBank/DDBJ databases">
        <authorList>
            <person name="Ryan C."/>
        </authorList>
    </citation>
    <scope>NUCLEOTIDE SEQUENCE [LARGE SCALE GENOMIC DNA]</scope>
</reference>
<evidence type="ECO:0000256" key="3">
    <source>
        <dbReference type="RuleBase" id="RU003718"/>
    </source>
</evidence>
<dbReference type="InterPro" id="IPR002213">
    <property type="entry name" value="UDP_glucos_trans"/>
</dbReference>
<dbReference type="FunFam" id="3.40.50.2000:FF:000037">
    <property type="entry name" value="Glycosyltransferase"/>
    <property type="match status" value="1"/>
</dbReference>
<evidence type="ECO:0000256" key="2">
    <source>
        <dbReference type="ARBA" id="ARBA00022679"/>
    </source>
</evidence>
<evidence type="ECO:0000313" key="5">
    <source>
        <dbReference type="EMBL" id="CAL4990180.1"/>
    </source>
</evidence>
<name>A0ABC9B3S3_9POAL</name>
<dbReference type="EC" id="2.4.1.-" evidence="4"/>
<keyword evidence="2 3" id="KW-0808">Transferase</keyword>
<dbReference type="PROSITE" id="PS00375">
    <property type="entry name" value="UDPGT"/>
    <property type="match status" value="1"/>
</dbReference>
<dbReference type="AlphaFoldDB" id="A0ABC9B3S3"/>
<dbReference type="SUPFAM" id="SSF53756">
    <property type="entry name" value="UDP-Glycosyltransferase/glycogen phosphorylase"/>
    <property type="match status" value="1"/>
</dbReference>
<comment type="similarity">
    <text evidence="1 3">Belongs to the UDP-glycosyltransferase family.</text>
</comment>
<dbReference type="PANTHER" id="PTHR48049">
    <property type="entry name" value="GLYCOSYLTRANSFERASE"/>
    <property type="match status" value="1"/>
</dbReference>
<accession>A0ABC9B3S3</accession>
<evidence type="ECO:0000256" key="4">
    <source>
        <dbReference type="RuleBase" id="RU362057"/>
    </source>
</evidence>
<dbReference type="EMBL" id="OZ075134">
    <property type="protein sequence ID" value="CAL4990180.1"/>
    <property type="molecule type" value="Genomic_DNA"/>
</dbReference>
<keyword evidence="6" id="KW-1185">Reference proteome</keyword>
<organism evidence="5 6">
    <name type="scientific">Urochloa decumbens</name>
    <dbReference type="NCBI Taxonomy" id="240449"/>
    <lineage>
        <taxon>Eukaryota</taxon>
        <taxon>Viridiplantae</taxon>
        <taxon>Streptophyta</taxon>
        <taxon>Embryophyta</taxon>
        <taxon>Tracheophyta</taxon>
        <taxon>Spermatophyta</taxon>
        <taxon>Magnoliopsida</taxon>
        <taxon>Liliopsida</taxon>
        <taxon>Poales</taxon>
        <taxon>Poaceae</taxon>
        <taxon>PACMAD clade</taxon>
        <taxon>Panicoideae</taxon>
        <taxon>Panicodae</taxon>
        <taxon>Paniceae</taxon>
        <taxon>Melinidinae</taxon>
        <taxon>Urochloa</taxon>
    </lineage>
</organism>
<proteinExistence type="inferred from homology"/>
<dbReference type="GO" id="GO:0016757">
    <property type="term" value="F:glycosyltransferase activity"/>
    <property type="evidence" value="ECO:0007669"/>
    <property type="project" value="UniProtKB-KW"/>
</dbReference>
<dbReference type="InterPro" id="IPR050481">
    <property type="entry name" value="UDP-glycosyltransf_plant"/>
</dbReference>
<evidence type="ECO:0000256" key="1">
    <source>
        <dbReference type="ARBA" id="ARBA00009995"/>
    </source>
</evidence>
<gene>
    <name evidence="5" type="ORF">URODEC1_LOCUS60130</name>
</gene>
<dbReference type="PANTHER" id="PTHR48049:SF158">
    <property type="entry name" value="OS06G0216100 PROTEIN"/>
    <property type="match status" value="1"/>
</dbReference>
<keyword evidence="3" id="KW-0328">Glycosyltransferase</keyword>
<dbReference type="CDD" id="cd03784">
    <property type="entry name" value="GT1_Gtf-like"/>
    <property type="match status" value="1"/>
</dbReference>
<protein>
    <recommendedName>
        <fullName evidence="4">Glycosyltransferase</fullName>
        <ecNumber evidence="4">2.4.1.-</ecNumber>
    </recommendedName>
</protein>